<dbReference type="InterPro" id="IPR001314">
    <property type="entry name" value="Peptidase_S1A"/>
</dbReference>
<accession>A0AAU9W981</accession>
<evidence type="ECO:0000256" key="1">
    <source>
        <dbReference type="ARBA" id="ARBA00007664"/>
    </source>
</evidence>
<dbReference type="InterPro" id="IPR050127">
    <property type="entry name" value="Serine_Proteases_S1"/>
</dbReference>
<dbReference type="GO" id="GO:0006508">
    <property type="term" value="P:proteolysis"/>
    <property type="evidence" value="ECO:0007669"/>
    <property type="project" value="UniProtKB-KW"/>
</dbReference>
<dbReference type="SUPFAM" id="SSF50494">
    <property type="entry name" value="Trypsin-like serine proteases"/>
    <property type="match status" value="1"/>
</dbReference>
<dbReference type="InterPro" id="IPR001254">
    <property type="entry name" value="Trypsin_dom"/>
</dbReference>
<sequence length="268" mass="29582">FYEDVLFFFFNFLEAGTCGNRPRTRIVGGREAIVNSWPWQAMITTSRGGQFCGGSLVHPNWVLTAAHCVKSRKPETTRVRMGAHSKYKKVGTEQDIDVEEIIVHSSYNKPTKESNDIALLKLKKPAKLGKGVGLVCMPDPGLPLPVDDVNRKCWITGWGRLSDGGQSATNLMQADLPLYSHDRCKGMLHGFDESMLCAGFDEGGVDACQGDSGGPLVCEYNGKWYLEGATSWGYGCARPGYPGVYAKVRHLMSWVHDQTQGEVMRKSI</sequence>
<dbReference type="Proteomes" id="UP001159428">
    <property type="component" value="Unassembled WGS sequence"/>
</dbReference>
<dbReference type="EMBL" id="CALNXJ010000009">
    <property type="protein sequence ID" value="CAH3103837.1"/>
    <property type="molecule type" value="Genomic_DNA"/>
</dbReference>
<dbReference type="AlphaFoldDB" id="A0AAU9W981"/>
<evidence type="ECO:0000259" key="7">
    <source>
        <dbReference type="PROSITE" id="PS50240"/>
    </source>
</evidence>
<proteinExistence type="inferred from homology"/>
<keyword evidence="2 6" id="KW-0645">Protease</keyword>
<organism evidence="8 9">
    <name type="scientific">Pocillopora meandrina</name>
    <dbReference type="NCBI Taxonomy" id="46732"/>
    <lineage>
        <taxon>Eukaryota</taxon>
        <taxon>Metazoa</taxon>
        <taxon>Cnidaria</taxon>
        <taxon>Anthozoa</taxon>
        <taxon>Hexacorallia</taxon>
        <taxon>Scleractinia</taxon>
        <taxon>Astrocoeniina</taxon>
        <taxon>Pocilloporidae</taxon>
        <taxon>Pocillopora</taxon>
    </lineage>
</organism>
<evidence type="ECO:0000256" key="4">
    <source>
        <dbReference type="ARBA" id="ARBA00022825"/>
    </source>
</evidence>
<evidence type="ECO:0000313" key="8">
    <source>
        <dbReference type="EMBL" id="CAH3103837.1"/>
    </source>
</evidence>
<evidence type="ECO:0000256" key="6">
    <source>
        <dbReference type="RuleBase" id="RU363034"/>
    </source>
</evidence>
<dbReference type="Gene3D" id="2.40.10.10">
    <property type="entry name" value="Trypsin-like serine proteases"/>
    <property type="match status" value="1"/>
</dbReference>
<evidence type="ECO:0000256" key="2">
    <source>
        <dbReference type="ARBA" id="ARBA00022670"/>
    </source>
</evidence>
<dbReference type="PANTHER" id="PTHR24264:SF54">
    <property type="entry name" value="PEPTIDASE S1 DOMAIN-CONTAINING PROTEIN"/>
    <property type="match status" value="1"/>
</dbReference>
<dbReference type="PROSITE" id="PS00134">
    <property type="entry name" value="TRYPSIN_HIS"/>
    <property type="match status" value="1"/>
</dbReference>
<comment type="caution">
    <text evidence="8">The sequence shown here is derived from an EMBL/GenBank/DDBJ whole genome shotgun (WGS) entry which is preliminary data.</text>
</comment>
<dbReference type="InterPro" id="IPR009003">
    <property type="entry name" value="Peptidase_S1_PA"/>
</dbReference>
<dbReference type="FunFam" id="2.40.10.10:FF:000077">
    <property type="entry name" value="Predicted protein"/>
    <property type="match status" value="1"/>
</dbReference>
<dbReference type="Pfam" id="PF00089">
    <property type="entry name" value="Trypsin"/>
    <property type="match status" value="1"/>
</dbReference>
<dbReference type="InterPro" id="IPR033116">
    <property type="entry name" value="TRYPSIN_SER"/>
</dbReference>
<reference evidence="8 9" key="1">
    <citation type="submission" date="2022-05" db="EMBL/GenBank/DDBJ databases">
        <authorList>
            <consortium name="Genoscope - CEA"/>
            <person name="William W."/>
        </authorList>
    </citation>
    <scope>NUCLEOTIDE SEQUENCE [LARGE SCALE GENOMIC DNA]</scope>
</reference>
<name>A0AAU9W981_9CNID</name>
<keyword evidence="5" id="KW-1015">Disulfide bond</keyword>
<keyword evidence="4 6" id="KW-0720">Serine protease</keyword>
<feature type="non-terminal residue" evidence="8">
    <location>
        <position position="268"/>
    </location>
</feature>
<keyword evidence="3 6" id="KW-0378">Hydrolase</keyword>
<dbReference type="GO" id="GO:0005615">
    <property type="term" value="C:extracellular space"/>
    <property type="evidence" value="ECO:0007669"/>
    <property type="project" value="TreeGrafter"/>
</dbReference>
<keyword evidence="9" id="KW-1185">Reference proteome</keyword>
<gene>
    <name evidence="8" type="ORF">PMEA_00035305</name>
</gene>
<comment type="similarity">
    <text evidence="1">Belongs to the peptidase S1 family.</text>
</comment>
<feature type="domain" description="Peptidase S1" evidence="7">
    <location>
        <begin position="26"/>
        <end position="260"/>
    </location>
</feature>
<feature type="non-terminal residue" evidence="8">
    <location>
        <position position="1"/>
    </location>
</feature>
<dbReference type="InterPro" id="IPR018114">
    <property type="entry name" value="TRYPSIN_HIS"/>
</dbReference>
<dbReference type="PROSITE" id="PS00135">
    <property type="entry name" value="TRYPSIN_SER"/>
    <property type="match status" value="1"/>
</dbReference>
<protein>
    <recommendedName>
        <fullName evidence="7">Peptidase S1 domain-containing protein</fullName>
    </recommendedName>
</protein>
<evidence type="ECO:0000256" key="3">
    <source>
        <dbReference type="ARBA" id="ARBA00022801"/>
    </source>
</evidence>
<evidence type="ECO:0000313" key="9">
    <source>
        <dbReference type="Proteomes" id="UP001159428"/>
    </source>
</evidence>
<dbReference type="SMART" id="SM00020">
    <property type="entry name" value="Tryp_SPc"/>
    <property type="match status" value="1"/>
</dbReference>
<dbReference type="PRINTS" id="PR00722">
    <property type="entry name" value="CHYMOTRYPSIN"/>
</dbReference>
<dbReference type="GO" id="GO:0004252">
    <property type="term" value="F:serine-type endopeptidase activity"/>
    <property type="evidence" value="ECO:0007669"/>
    <property type="project" value="InterPro"/>
</dbReference>
<dbReference type="PANTHER" id="PTHR24264">
    <property type="entry name" value="TRYPSIN-RELATED"/>
    <property type="match status" value="1"/>
</dbReference>
<dbReference type="InterPro" id="IPR043504">
    <property type="entry name" value="Peptidase_S1_PA_chymotrypsin"/>
</dbReference>
<dbReference type="CDD" id="cd00190">
    <property type="entry name" value="Tryp_SPc"/>
    <property type="match status" value="1"/>
</dbReference>
<evidence type="ECO:0000256" key="5">
    <source>
        <dbReference type="ARBA" id="ARBA00023157"/>
    </source>
</evidence>
<dbReference type="PROSITE" id="PS50240">
    <property type="entry name" value="TRYPSIN_DOM"/>
    <property type="match status" value="1"/>
</dbReference>